<keyword evidence="3 11" id="KW-0813">Transport</keyword>
<evidence type="ECO:0000256" key="4">
    <source>
        <dbReference type="ARBA" id="ARBA00022692"/>
    </source>
</evidence>
<gene>
    <name evidence="13" type="ORF">NADFUDRAFT_55507</name>
</gene>
<dbReference type="PROSITE" id="PS50920">
    <property type="entry name" value="SOLCAR"/>
    <property type="match status" value="3"/>
</dbReference>
<organism evidence="13 14">
    <name type="scientific">Nadsonia fulvescens var. elongata DSM 6958</name>
    <dbReference type="NCBI Taxonomy" id="857566"/>
    <lineage>
        <taxon>Eukaryota</taxon>
        <taxon>Fungi</taxon>
        <taxon>Dikarya</taxon>
        <taxon>Ascomycota</taxon>
        <taxon>Saccharomycotina</taxon>
        <taxon>Dipodascomycetes</taxon>
        <taxon>Dipodascales</taxon>
        <taxon>Dipodascales incertae sedis</taxon>
        <taxon>Nadsonia</taxon>
    </lineage>
</organism>
<dbReference type="InterPro" id="IPR023395">
    <property type="entry name" value="MCP_dom_sf"/>
</dbReference>
<evidence type="ECO:0000256" key="5">
    <source>
        <dbReference type="ARBA" id="ARBA00022737"/>
    </source>
</evidence>
<evidence type="ECO:0000313" key="14">
    <source>
        <dbReference type="Proteomes" id="UP000095009"/>
    </source>
</evidence>
<feature type="repeat" description="Solcar" evidence="10">
    <location>
        <begin position="1"/>
        <end position="83"/>
    </location>
</feature>
<accession>A0A1E3PPS0</accession>
<evidence type="ECO:0000256" key="9">
    <source>
        <dbReference type="ARBA" id="ARBA00023136"/>
    </source>
</evidence>
<dbReference type="SUPFAM" id="SSF103506">
    <property type="entry name" value="Mitochondrial carrier"/>
    <property type="match status" value="1"/>
</dbReference>
<reference evidence="13 14" key="1">
    <citation type="journal article" date="2016" name="Proc. Natl. Acad. Sci. U.S.A.">
        <title>Comparative genomics of biotechnologically important yeasts.</title>
        <authorList>
            <person name="Riley R."/>
            <person name="Haridas S."/>
            <person name="Wolfe K.H."/>
            <person name="Lopes M.R."/>
            <person name="Hittinger C.T."/>
            <person name="Goeker M."/>
            <person name="Salamov A.A."/>
            <person name="Wisecaver J.H."/>
            <person name="Long T.M."/>
            <person name="Calvey C.H."/>
            <person name="Aerts A.L."/>
            <person name="Barry K.W."/>
            <person name="Choi C."/>
            <person name="Clum A."/>
            <person name="Coughlan A.Y."/>
            <person name="Deshpande S."/>
            <person name="Douglass A.P."/>
            <person name="Hanson S.J."/>
            <person name="Klenk H.-P."/>
            <person name="LaButti K.M."/>
            <person name="Lapidus A."/>
            <person name="Lindquist E.A."/>
            <person name="Lipzen A.M."/>
            <person name="Meier-Kolthoff J.P."/>
            <person name="Ohm R.A."/>
            <person name="Otillar R.P."/>
            <person name="Pangilinan J.L."/>
            <person name="Peng Y."/>
            <person name="Rokas A."/>
            <person name="Rosa C.A."/>
            <person name="Scheuner C."/>
            <person name="Sibirny A.A."/>
            <person name="Slot J.C."/>
            <person name="Stielow J.B."/>
            <person name="Sun H."/>
            <person name="Kurtzman C.P."/>
            <person name="Blackwell M."/>
            <person name="Grigoriev I.V."/>
            <person name="Jeffries T.W."/>
        </authorList>
    </citation>
    <scope>NUCLEOTIDE SEQUENCE [LARGE SCALE GENOMIC DNA]</scope>
    <source>
        <strain evidence="13 14">DSM 6958</strain>
    </source>
</reference>
<dbReference type="OrthoDB" id="14252at2759"/>
<evidence type="ECO:0000256" key="10">
    <source>
        <dbReference type="PROSITE-ProRule" id="PRU00282"/>
    </source>
</evidence>
<dbReference type="InterPro" id="IPR050567">
    <property type="entry name" value="Mitochondrial_Carrier"/>
</dbReference>
<name>A0A1E3PPS0_9ASCO</name>
<dbReference type="InterPro" id="IPR002067">
    <property type="entry name" value="MCP"/>
</dbReference>
<keyword evidence="6" id="KW-0999">Mitochondrion inner membrane</keyword>
<proteinExistence type="inferred from homology"/>
<keyword evidence="7 12" id="KW-1133">Transmembrane helix</keyword>
<dbReference type="Proteomes" id="UP000095009">
    <property type="component" value="Unassembled WGS sequence"/>
</dbReference>
<dbReference type="GO" id="GO:0015227">
    <property type="term" value="F:O-acyl-L-carnitine transmembrane transporter activity"/>
    <property type="evidence" value="ECO:0007669"/>
    <property type="project" value="TreeGrafter"/>
</dbReference>
<evidence type="ECO:0000256" key="11">
    <source>
        <dbReference type="RuleBase" id="RU000488"/>
    </source>
</evidence>
<evidence type="ECO:0000256" key="3">
    <source>
        <dbReference type="ARBA" id="ARBA00022448"/>
    </source>
</evidence>
<evidence type="ECO:0000256" key="12">
    <source>
        <dbReference type="SAM" id="Phobius"/>
    </source>
</evidence>
<comment type="similarity">
    <text evidence="2 11">Belongs to the mitochondrial carrier (TC 2.A.29) family.</text>
</comment>
<dbReference type="PANTHER" id="PTHR45624">
    <property type="entry name" value="MITOCHONDRIAL BASIC AMINO ACIDS TRANSPORTER-RELATED"/>
    <property type="match status" value="1"/>
</dbReference>
<keyword evidence="9 10" id="KW-0472">Membrane</keyword>
<dbReference type="GO" id="GO:1902603">
    <property type="term" value="P:carnitine transmembrane transport"/>
    <property type="evidence" value="ECO:0007669"/>
    <property type="project" value="TreeGrafter"/>
</dbReference>
<feature type="repeat" description="Solcar" evidence="10">
    <location>
        <begin position="194"/>
        <end position="278"/>
    </location>
</feature>
<evidence type="ECO:0000256" key="6">
    <source>
        <dbReference type="ARBA" id="ARBA00022792"/>
    </source>
</evidence>
<keyword evidence="14" id="KW-1185">Reference proteome</keyword>
<feature type="repeat" description="Solcar" evidence="10">
    <location>
        <begin position="99"/>
        <end position="186"/>
    </location>
</feature>
<dbReference type="STRING" id="857566.A0A1E3PPS0"/>
<dbReference type="PANTHER" id="PTHR45624:SF4">
    <property type="entry name" value="CONGESTED-LIKE TRACHEA PROTEIN-RELATED"/>
    <property type="match status" value="1"/>
</dbReference>
<evidence type="ECO:0000313" key="13">
    <source>
        <dbReference type="EMBL" id="ODQ66912.1"/>
    </source>
</evidence>
<keyword evidence="8" id="KW-0496">Mitochondrion</keyword>
<dbReference type="PRINTS" id="PR00926">
    <property type="entry name" value="MITOCARRIER"/>
</dbReference>
<evidence type="ECO:0000256" key="1">
    <source>
        <dbReference type="ARBA" id="ARBA00004448"/>
    </source>
</evidence>
<dbReference type="GO" id="GO:0005743">
    <property type="term" value="C:mitochondrial inner membrane"/>
    <property type="evidence" value="ECO:0007669"/>
    <property type="project" value="UniProtKB-SubCell"/>
</dbReference>
<keyword evidence="5" id="KW-0677">Repeat</keyword>
<dbReference type="AlphaFoldDB" id="A0A1E3PPS0"/>
<evidence type="ECO:0000256" key="7">
    <source>
        <dbReference type="ARBA" id="ARBA00022989"/>
    </source>
</evidence>
<dbReference type="GO" id="GO:0006839">
    <property type="term" value="P:mitochondrial transport"/>
    <property type="evidence" value="ECO:0007669"/>
    <property type="project" value="TreeGrafter"/>
</dbReference>
<evidence type="ECO:0000256" key="8">
    <source>
        <dbReference type="ARBA" id="ARBA00023128"/>
    </source>
</evidence>
<evidence type="ECO:0000256" key="2">
    <source>
        <dbReference type="ARBA" id="ARBA00006375"/>
    </source>
</evidence>
<dbReference type="Gene3D" id="1.50.40.10">
    <property type="entry name" value="Mitochondrial carrier domain"/>
    <property type="match status" value="2"/>
</dbReference>
<feature type="transmembrane region" description="Helical" evidence="12">
    <location>
        <begin position="55"/>
        <end position="77"/>
    </location>
</feature>
<dbReference type="InterPro" id="IPR018108">
    <property type="entry name" value="MCP_transmembrane"/>
</dbReference>
<feature type="transmembrane region" description="Helical" evidence="12">
    <location>
        <begin position="97"/>
        <end position="120"/>
    </location>
</feature>
<comment type="subcellular location">
    <subcellularLocation>
        <location evidence="1">Mitochondrion inner membrane</location>
        <topology evidence="1">Multi-pass membrane protein</topology>
    </subcellularLocation>
</comment>
<protein>
    <submittedName>
        <fullName evidence="13">Mitochondrial inner membrane carnitine transporter</fullName>
    </submittedName>
</protein>
<sequence length="283" mass="30731">MASFVSGGVGGVCSIAVGYPFDLVKVRMQTSSPSEYKSSIDCFSKTIKQDGFRGLYRGALAPMVGVAPLFAVCFWGYDIGKDIIKYFRYPDYDKNPRALTLVDYGVAGFISAIPSTILTAPFERIKVILQLQAQPSRQFTGALDVASHLYRTGGLNSLFKGSVATLVRDGPNSALYFATYEYVKQVFANENGDVSLTGISLAGGMAGVLSWIPVFPIDTVKSHLQASNSPNLTFKEITNRIYAQGGIRAFFPGLGPTLVRSFPASAATFVGYELCMDFFKKYI</sequence>
<dbReference type="EMBL" id="KV454407">
    <property type="protein sequence ID" value="ODQ66912.1"/>
    <property type="molecule type" value="Genomic_DNA"/>
</dbReference>
<dbReference type="Pfam" id="PF00153">
    <property type="entry name" value="Mito_carr"/>
    <property type="match status" value="3"/>
</dbReference>
<keyword evidence="4 10" id="KW-0812">Transmembrane</keyword>